<dbReference type="GO" id="GO:0005840">
    <property type="term" value="C:ribosome"/>
    <property type="evidence" value="ECO:0007669"/>
    <property type="project" value="UniProtKB-KW"/>
</dbReference>
<organism evidence="2 3">
    <name type="scientific">Helianthus annuus</name>
    <name type="common">Common sunflower</name>
    <dbReference type="NCBI Taxonomy" id="4232"/>
    <lineage>
        <taxon>Eukaryota</taxon>
        <taxon>Viridiplantae</taxon>
        <taxon>Streptophyta</taxon>
        <taxon>Embryophyta</taxon>
        <taxon>Tracheophyta</taxon>
        <taxon>Spermatophyta</taxon>
        <taxon>Magnoliopsida</taxon>
        <taxon>eudicotyledons</taxon>
        <taxon>Gunneridae</taxon>
        <taxon>Pentapetalae</taxon>
        <taxon>asterids</taxon>
        <taxon>campanulids</taxon>
        <taxon>Asterales</taxon>
        <taxon>Asteraceae</taxon>
        <taxon>Asteroideae</taxon>
        <taxon>Heliantheae alliance</taxon>
        <taxon>Heliantheae</taxon>
        <taxon>Helianthus</taxon>
    </lineage>
</organism>
<comment type="caution">
    <text evidence="2">The sequence shown here is derived from an EMBL/GenBank/DDBJ whole genome shotgun (WGS) entry which is preliminary data.</text>
</comment>
<protein>
    <submittedName>
        <fullName evidence="2">Ribosomal protein L5</fullName>
    </submittedName>
</protein>
<accession>A0A9K3EGF2</accession>
<dbReference type="Gramene" id="mRNA:HanXRQr2_Chr13g0569791">
    <property type="protein sequence ID" value="CDS:HanXRQr2_Chr13g0569791.1"/>
    <property type="gene ID" value="HanXRQr2_Chr13g0569791"/>
</dbReference>
<gene>
    <name evidence="1" type="ORF">HanXRQr2_Chr13g0569791</name>
    <name evidence="2" type="ORF">HanXRQr2_Chr13g0569821</name>
</gene>
<dbReference type="Proteomes" id="UP000215914">
    <property type="component" value="Unassembled WGS sequence"/>
</dbReference>
<dbReference type="EMBL" id="MNCJ02000328">
    <property type="protein sequence ID" value="KAF5771857.1"/>
    <property type="molecule type" value="Genomic_DNA"/>
</dbReference>
<proteinExistence type="predicted"/>
<reference evidence="2" key="2">
    <citation type="submission" date="2020-06" db="EMBL/GenBank/DDBJ databases">
        <title>Helianthus annuus Genome sequencing and assembly Release 2.</title>
        <authorList>
            <person name="Gouzy J."/>
            <person name="Langlade N."/>
            <person name="Munos S."/>
        </authorList>
    </citation>
    <scope>NUCLEOTIDE SEQUENCE</scope>
    <source>
        <tissue evidence="2">Leaves</tissue>
    </source>
</reference>
<evidence type="ECO:0000313" key="3">
    <source>
        <dbReference type="Proteomes" id="UP000215914"/>
    </source>
</evidence>
<dbReference type="AlphaFoldDB" id="A0A9K3EGF2"/>
<dbReference type="EMBL" id="MNCJ02000328">
    <property type="protein sequence ID" value="KAF5771859.1"/>
    <property type="molecule type" value="Genomic_DNA"/>
</dbReference>
<dbReference type="Gramene" id="mRNA:HanXRQr2_Chr13g0569821">
    <property type="protein sequence ID" value="CDS:HanXRQr2_Chr13g0569821.1"/>
    <property type="gene ID" value="HanXRQr2_Chr13g0569821"/>
</dbReference>
<evidence type="ECO:0000313" key="2">
    <source>
        <dbReference type="EMBL" id="KAF5771859.1"/>
    </source>
</evidence>
<name>A0A9K3EGF2_HELAN</name>
<keyword evidence="3" id="KW-1185">Reference proteome</keyword>
<keyword evidence="2" id="KW-0689">Ribosomal protein</keyword>
<sequence>MSHFLVKISAIMSPLDFPVEIREKSIQFLMEMEFFKFSSELEDHFEIFCDTTPR</sequence>
<evidence type="ECO:0000313" key="1">
    <source>
        <dbReference type="EMBL" id="KAF5771857.1"/>
    </source>
</evidence>
<reference evidence="2" key="1">
    <citation type="journal article" date="2017" name="Nature">
        <title>The sunflower genome provides insights into oil metabolism, flowering and Asterid evolution.</title>
        <authorList>
            <person name="Badouin H."/>
            <person name="Gouzy J."/>
            <person name="Grassa C.J."/>
            <person name="Murat F."/>
            <person name="Staton S.E."/>
            <person name="Cottret L."/>
            <person name="Lelandais-Briere C."/>
            <person name="Owens G.L."/>
            <person name="Carrere S."/>
            <person name="Mayjonade B."/>
            <person name="Legrand L."/>
            <person name="Gill N."/>
            <person name="Kane N.C."/>
            <person name="Bowers J.E."/>
            <person name="Hubner S."/>
            <person name="Bellec A."/>
            <person name="Berard A."/>
            <person name="Berges H."/>
            <person name="Blanchet N."/>
            <person name="Boniface M.C."/>
            <person name="Brunel D."/>
            <person name="Catrice O."/>
            <person name="Chaidir N."/>
            <person name="Claudel C."/>
            <person name="Donnadieu C."/>
            <person name="Faraut T."/>
            <person name="Fievet G."/>
            <person name="Helmstetter N."/>
            <person name="King M."/>
            <person name="Knapp S.J."/>
            <person name="Lai Z."/>
            <person name="Le Paslier M.C."/>
            <person name="Lippi Y."/>
            <person name="Lorenzon L."/>
            <person name="Mandel J.R."/>
            <person name="Marage G."/>
            <person name="Marchand G."/>
            <person name="Marquand E."/>
            <person name="Bret-Mestries E."/>
            <person name="Morien E."/>
            <person name="Nambeesan S."/>
            <person name="Nguyen T."/>
            <person name="Pegot-Espagnet P."/>
            <person name="Pouilly N."/>
            <person name="Raftis F."/>
            <person name="Sallet E."/>
            <person name="Schiex T."/>
            <person name="Thomas J."/>
            <person name="Vandecasteele C."/>
            <person name="Vares D."/>
            <person name="Vear F."/>
            <person name="Vautrin S."/>
            <person name="Crespi M."/>
            <person name="Mangin B."/>
            <person name="Burke J.M."/>
            <person name="Salse J."/>
            <person name="Munos S."/>
            <person name="Vincourt P."/>
            <person name="Rieseberg L.H."/>
            <person name="Langlade N.B."/>
        </authorList>
    </citation>
    <scope>NUCLEOTIDE SEQUENCE</scope>
    <source>
        <tissue evidence="2">Leaves</tissue>
    </source>
</reference>
<keyword evidence="2" id="KW-0687">Ribonucleoprotein</keyword>